<evidence type="ECO:0000313" key="1">
    <source>
        <dbReference type="EMBL" id="MCI39110.1"/>
    </source>
</evidence>
<dbReference type="Proteomes" id="UP000265520">
    <property type="component" value="Unassembled WGS sequence"/>
</dbReference>
<proteinExistence type="predicted"/>
<accession>A0A392RTJ7</accession>
<sequence>MGAGVLRASAKDRLDFALSIARRAGVDGASLQSVRRMLQEPRPTACCATSYGTSRTFIVHHARCAGEGGAARTREIYIKKAHFQI</sequence>
<evidence type="ECO:0000313" key="2">
    <source>
        <dbReference type="Proteomes" id="UP000265520"/>
    </source>
</evidence>
<organism evidence="1 2">
    <name type="scientific">Trifolium medium</name>
    <dbReference type="NCBI Taxonomy" id="97028"/>
    <lineage>
        <taxon>Eukaryota</taxon>
        <taxon>Viridiplantae</taxon>
        <taxon>Streptophyta</taxon>
        <taxon>Embryophyta</taxon>
        <taxon>Tracheophyta</taxon>
        <taxon>Spermatophyta</taxon>
        <taxon>Magnoliopsida</taxon>
        <taxon>eudicotyledons</taxon>
        <taxon>Gunneridae</taxon>
        <taxon>Pentapetalae</taxon>
        <taxon>rosids</taxon>
        <taxon>fabids</taxon>
        <taxon>Fabales</taxon>
        <taxon>Fabaceae</taxon>
        <taxon>Papilionoideae</taxon>
        <taxon>50 kb inversion clade</taxon>
        <taxon>NPAAA clade</taxon>
        <taxon>Hologalegina</taxon>
        <taxon>IRL clade</taxon>
        <taxon>Trifolieae</taxon>
        <taxon>Trifolium</taxon>
    </lineage>
</organism>
<keyword evidence="2" id="KW-1185">Reference proteome</keyword>
<dbReference type="EMBL" id="LXQA010263676">
    <property type="protein sequence ID" value="MCI39110.1"/>
    <property type="molecule type" value="Genomic_DNA"/>
</dbReference>
<dbReference type="AlphaFoldDB" id="A0A392RTJ7"/>
<name>A0A392RTJ7_9FABA</name>
<comment type="caution">
    <text evidence="1">The sequence shown here is derived from an EMBL/GenBank/DDBJ whole genome shotgun (WGS) entry which is preliminary data.</text>
</comment>
<reference evidence="1 2" key="1">
    <citation type="journal article" date="2018" name="Front. Plant Sci.">
        <title>Red Clover (Trifolium pratense) and Zigzag Clover (T. medium) - A Picture of Genomic Similarities and Differences.</title>
        <authorList>
            <person name="Dluhosova J."/>
            <person name="Istvanek J."/>
            <person name="Nedelnik J."/>
            <person name="Repkova J."/>
        </authorList>
    </citation>
    <scope>NUCLEOTIDE SEQUENCE [LARGE SCALE GENOMIC DNA]</scope>
    <source>
        <strain evidence="2">cv. 10/8</strain>
        <tissue evidence="1">Leaf</tissue>
    </source>
</reference>
<protein>
    <submittedName>
        <fullName evidence="1">Uncharacterized protein</fullName>
    </submittedName>
</protein>